<dbReference type="Proteomes" id="UP001497482">
    <property type="component" value="Chromosome 1"/>
</dbReference>
<evidence type="ECO:0000313" key="4">
    <source>
        <dbReference type="Proteomes" id="UP001497482"/>
    </source>
</evidence>
<evidence type="ECO:0000313" key="3">
    <source>
        <dbReference type="EMBL" id="CAL1568509.1"/>
    </source>
</evidence>
<feature type="region of interest" description="Disordered" evidence="2">
    <location>
        <begin position="36"/>
        <end position="59"/>
    </location>
</feature>
<gene>
    <name evidence="3" type="ORF">KC01_LOCUS1113</name>
</gene>
<feature type="compositionally biased region" description="Basic and acidic residues" evidence="2">
    <location>
        <begin position="768"/>
        <end position="788"/>
    </location>
</feature>
<keyword evidence="4" id="KW-1185">Reference proteome</keyword>
<feature type="coiled-coil region" evidence="1">
    <location>
        <begin position="1347"/>
        <end position="1608"/>
    </location>
</feature>
<feature type="compositionally biased region" description="Basic and acidic residues" evidence="2">
    <location>
        <begin position="620"/>
        <end position="634"/>
    </location>
</feature>
<feature type="compositionally biased region" description="Basic and acidic residues" evidence="2">
    <location>
        <begin position="1193"/>
        <end position="1217"/>
    </location>
</feature>
<name>A0AAV2IZJ8_KNICA</name>
<dbReference type="EMBL" id="OZ035823">
    <property type="protein sequence ID" value="CAL1568509.1"/>
    <property type="molecule type" value="Genomic_DNA"/>
</dbReference>
<sequence>MSAEFVSFPGLFGDVALWDSASSMFSRLATVLQELSGEEGADGEGELVPRLPDGDDTSESEVPEEAMERLAHLEQLVVQLKELIRDKDSQLLQKNTELINKDAQIKSEGEAAEARFTKLKLQAKAKMASLTKQINDLKGQEGIASPDTSFTGAGGPSEEEIQELRTKLSKEKDENKSLRDKLQATEQLLQDQASANADQVRILQAVICEKDVRFHERIQEHEEEMLRVTSESHNEELQQAFHAAQRRCEELEETVASRSQVLEMLQQELNSADQQKQILSTQFRQMEQELADSIRLREEEKQHLTKAQAEISSLRNGLEAWEAEKAEVARLQIELGAMKEAEILGQEALQREKTEVTRLEQELAKLRESEAMLETHRAEMELVEKELQSLREAETERLAAVESEKSEVDKLNNELMAFREEREQLQEQRSALNEAWTHLRSLDLGDSTISDEGPVDPTQFMQIVGSIEAQLLKLREEQSNSEKRCQELYRNIDTLQEQLDMQIKSNEEVPKIQDQQSKEMPVFGHDSTSTHDDTERISFLEQQLQENGDVLSALQGYISLNYESVEATEAQNISLQSDEDNRSVLQDLFEEPQEEETTLVAENTSVLSMSADNESSPEPIETHSESPEESKASSDEMVASSDSEVAHSSWTLLEAVNQEGGQEWPSMLHDYSQLQSSWEATSMEPEMSTVETSQVIIQEDVEVRLTQQTSSVEQEEQSQAQMLSVQLEEKEQFSLELKEKLHDLSSHVSHKDELIASLQEDLRMEKEKTQRLEVEVPQKQEEEKDSETKLQQQQRKLQAALISRKEALKENKSLKEQIASIEQEHTELKEKMAAAEQELVKFQTERERLISEVDRLLLDNQSLDSSCESLKLVMEGILSEKENCQKEAELVKEEAARARTEWEERVRGMKEEYETLLKSYENQSKESEKNLLEEGDNRETHFKEALKNLETEKDNLEERLMNQLAQLNGSIASYQQEAADQRQQLAEMQCEMETLERARAELEAEYQSEQAHTLRLEEDIRQAQRLRAEAEAQCGKQRELQQQLRSAERVKEGSQSRSRQLEELLREKQLEVRQLQKDTIQYQERISELGREAKAQQITHDELLKKHQQAQLELSKTVEDFKRAEIELSDCKSQLNSANEQLREALADKAAVEKKALQKEGSLKAEAEETLDSVRFRLGAELKEMELRLEESFREREKEEEATAEAREQAEAVEKRAQGIQTQLDESLARLAAFSRCMSSLQNDRDRILDEARQWENRFNSALQGKEAEVREAETRVKVLTEQLQKEIALKEDLQISIESLQKADKEWKQKIEDADYKFKASEESLEKEKSLLVQTTAALQAVQSEALSLQKEVESSHHRLRALEEAVGRVQAEADQARAEVTQLESEGRRLCLSVEQLEADLRSSKTLTEDLQMELNEKERKEVEMLGEKEQAVAQAAEEARKEAESRAQEVENELELKRRDMQQLDDKMRKVQAQSDQNKTRLESFTKAMGSLQDDRDRVLSMYKQLEEKHLKVMMEKDGLIQEAAGENNSLKDELRSLLVQRDDLYAEKAKLEAQLHGYREELNQVLSMKESQHQQLLSAQRLRIATLEKEHKEMENQLRSLNVAKDSEGYMRLEAETLSLAAENKSSSQVVDAPGAEVEKLREQLEAAKKQVTDLEDTLSMEREAHESKSKELAELKWEGGVMRTESESAQERVAELARDLLIVEQKLLKELEVTQQLRAENQAFSKAMASLQNSRDQAVQRAQELALKVEEPGRADGNTGQSGSARSTGEVWGLKNALQALQNDRERLLEQLESQSTELKRQKSDLSRLGAGELIKVSQELFEEKEVNKDLLGVISELENTVKVGKQEIDALHVERVDILTQAEQLKQQTLATLSERDQQLRHLAAMLDEVQNKKTQLQEQYQRQGAEDGAPGAPQQKSTALETHGYVEEIKELQRRLDQESQQRIASEDQLQALQDRARRHSQAHWNLALEEDPSETAVFIEPPEGVVTRMRRVGSPGLLRMFRVVFCSRQRTPLLFSLYLLTVHVLLLLCLGGSLQPDHTRRTPKMWKSVVGHNLHAQDATGAADDWETDPDFENDITEQEQRWGAKTIEGSGRKEHISVADLRQKVVVEHERVKQKENTPKASYGYGGRFGVEKDRMDRAALGHDYVAKVEQHSSQKDASQGFGGKFGVQADRVDESALGFEYKGEVQQHASQKDYSKGFGGKYGVEKDKVDKAALGYDYKGETEKHQSQKDYAKGFGGKFGVEKDKVDKVALGYDYKGDTEKHQSQKDYSKGFGGKFGIEKEKTDKSALGFDYKAETEKHQSQKGKGQTTEFLEATGT</sequence>
<feature type="compositionally biased region" description="Polar residues" evidence="2">
    <location>
        <begin position="1900"/>
        <end position="1909"/>
    </location>
</feature>
<feature type="coiled-coil region" evidence="1">
    <location>
        <begin position="349"/>
        <end position="435"/>
    </location>
</feature>
<feature type="compositionally biased region" description="Polar residues" evidence="2">
    <location>
        <begin position="600"/>
        <end position="616"/>
    </location>
</feature>
<feature type="region of interest" description="Disordered" evidence="2">
    <location>
        <begin position="591"/>
        <end position="646"/>
    </location>
</feature>
<feature type="compositionally biased region" description="Basic and acidic residues" evidence="2">
    <location>
        <begin position="162"/>
        <end position="179"/>
    </location>
</feature>
<dbReference type="GO" id="GO:0005793">
    <property type="term" value="C:endoplasmic reticulum-Golgi intermediate compartment"/>
    <property type="evidence" value="ECO:0007669"/>
    <property type="project" value="TreeGrafter"/>
</dbReference>
<protein>
    <recommendedName>
        <fullName evidence="5">Golgin subfamily B member 1</fullName>
    </recommendedName>
</protein>
<feature type="coiled-coil region" evidence="1">
    <location>
        <begin position="1642"/>
        <end position="1814"/>
    </location>
</feature>
<feature type="region of interest" description="Disordered" evidence="2">
    <location>
        <begin position="2303"/>
        <end position="2327"/>
    </location>
</feature>
<feature type="compositionally biased region" description="Polar residues" evidence="2">
    <location>
        <begin position="2313"/>
        <end position="2327"/>
    </location>
</feature>
<evidence type="ECO:0000256" key="2">
    <source>
        <dbReference type="SAM" id="MobiDB-lite"/>
    </source>
</evidence>
<feature type="region of interest" description="Disordered" evidence="2">
    <location>
        <begin position="138"/>
        <end position="179"/>
    </location>
</feature>
<dbReference type="PANTHER" id="PTHR18887">
    <property type="entry name" value="GOLGI-ASSOCIATED PROTEIN GCP360-RELATED"/>
    <property type="match status" value="1"/>
</dbReference>
<evidence type="ECO:0008006" key="5">
    <source>
        <dbReference type="Google" id="ProtNLM"/>
    </source>
</evidence>
<proteinExistence type="predicted"/>
<dbReference type="Pfam" id="PF02218">
    <property type="entry name" value="HS1_rep"/>
    <property type="match status" value="5"/>
</dbReference>
<organism evidence="3 4">
    <name type="scientific">Knipowitschia caucasica</name>
    <name type="common">Caucasian dwarf goby</name>
    <name type="synonym">Pomatoschistus caucasicus</name>
    <dbReference type="NCBI Taxonomy" id="637954"/>
    <lineage>
        <taxon>Eukaryota</taxon>
        <taxon>Metazoa</taxon>
        <taxon>Chordata</taxon>
        <taxon>Craniata</taxon>
        <taxon>Vertebrata</taxon>
        <taxon>Euteleostomi</taxon>
        <taxon>Actinopterygii</taxon>
        <taxon>Neopterygii</taxon>
        <taxon>Teleostei</taxon>
        <taxon>Neoteleostei</taxon>
        <taxon>Acanthomorphata</taxon>
        <taxon>Gobiaria</taxon>
        <taxon>Gobiiformes</taxon>
        <taxon>Gobioidei</taxon>
        <taxon>Gobiidae</taxon>
        <taxon>Gobiinae</taxon>
        <taxon>Knipowitschia</taxon>
    </lineage>
</organism>
<dbReference type="GO" id="GO:0005801">
    <property type="term" value="C:cis-Golgi network"/>
    <property type="evidence" value="ECO:0007669"/>
    <property type="project" value="TreeGrafter"/>
</dbReference>
<feature type="region of interest" description="Disordered" evidence="2">
    <location>
        <begin position="1193"/>
        <end position="1218"/>
    </location>
</feature>
<dbReference type="InterPro" id="IPR026202">
    <property type="entry name" value="GOLGB1"/>
</dbReference>
<feature type="coiled-coil region" evidence="1">
    <location>
        <begin position="471"/>
        <end position="505"/>
    </location>
</feature>
<feature type="compositionally biased region" description="Acidic residues" evidence="2">
    <location>
        <begin position="36"/>
        <end position="45"/>
    </location>
</feature>
<dbReference type="PANTHER" id="PTHR18887:SF2">
    <property type="entry name" value="GOLGIN SUBFAMILY B MEMBER 1"/>
    <property type="match status" value="1"/>
</dbReference>
<dbReference type="GO" id="GO:0016020">
    <property type="term" value="C:membrane"/>
    <property type="evidence" value="ECO:0007669"/>
    <property type="project" value="TreeGrafter"/>
</dbReference>
<feature type="region of interest" description="Disordered" evidence="2">
    <location>
        <begin position="768"/>
        <end position="792"/>
    </location>
</feature>
<evidence type="ECO:0000256" key="1">
    <source>
        <dbReference type="SAM" id="Coils"/>
    </source>
</evidence>
<reference evidence="3 4" key="1">
    <citation type="submission" date="2024-04" db="EMBL/GenBank/DDBJ databases">
        <authorList>
            <person name="Waldvogel A.-M."/>
            <person name="Schoenle A."/>
        </authorList>
    </citation>
    <scope>NUCLEOTIDE SEQUENCE [LARGE SCALE GENOMIC DNA]</scope>
</reference>
<dbReference type="PROSITE" id="PS51090">
    <property type="entry name" value="CORTACTIN"/>
    <property type="match status" value="5"/>
</dbReference>
<accession>A0AAV2IZJ8</accession>
<dbReference type="InterPro" id="IPR003134">
    <property type="entry name" value="Hs1_Cortactin"/>
</dbReference>
<keyword evidence="1" id="KW-0175">Coiled coil</keyword>
<feature type="region of interest" description="Disordered" evidence="2">
    <location>
        <begin position="1900"/>
        <end position="1925"/>
    </location>
</feature>